<dbReference type="Gene3D" id="2.30.180.10">
    <property type="entry name" value="FAS1 domain"/>
    <property type="match status" value="1"/>
</dbReference>
<evidence type="ECO:0008006" key="4">
    <source>
        <dbReference type="Google" id="ProtNLM"/>
    </source>
</evidence>
<accession>A0ABX2AJ01</accession>
<gene>
    <name evidence="2" type="ORF">HPS56_01070</name>
</gene>
<comment type="caution">
    <text evidence="2">The sequence shown here is derived from an EMBL/GenBank/DDBJ whole genome shotgun (WGS) entry which is preliminary data.</text>
</comment>
<dbReference type="EMBL" id="JABKKF010000001">
    <property type="protein sequence ID" value="NPD90965.1"/>
    <property type="molecule type" value="Genomic_DNA"/>
</dbReference>
<dbReference type="InterPro" id="IPR036378">
    <property type="entry name" value="FAS1_dom_sf"/>
</dbReference>
<sequence length="604" mass="68174">MKKFFIIPLLAVSALFAVSCSEWDDHFDATGISSTGKVNVYNGDIMSYMKAASDVSKMSAIYEQNGIYEGNSSDKSYTFIVCDDADFDASAIDDAAVFAKYCVADMEISPSLLKDGFGIMTRSGKSIWVHGSGNDVKLDNYSVKKTVKTDNGYVYYVDGMLPVRKSVYEYLMSLDDRNYSMFKKLVAMYDTTWFDREHSTIIGVGQDGSTIYDSVIVVRNTLMDRYTSDGQEVWNMRDENYNSTIFIPTNAQITKAIKDARDSIPQWLNREATAADSAKFSEWIVKACFVDRKLAPEEVVSSASDFNCVGGYMKIIDEQADRITYESTDAAYWRPSVQHAKASEMVQLSNGNAYFLDNFKIPNHVVIYRVKSRMYEIWNALSDPKKKDYFIWANLVDPLVINDAQGSFFGNTQPMGDWPDVFYNIIAAIPSEEAVENGLPCSVTFTGLAYNEDDETVYECNLPAGEYYLRMGFVHSLTYGLSIYFNDDAVVTDMPMKTTGSNYHFDRSGASDAPVYGTTYQTGFPEGFKPSEWVETNENANLYDTDGWTVGVVRLKKSGTFKIRVSSKDLSRIWGVSGNVNRDKNNKNQFMMYHWCLRPTPNNY</sequence>
<evidence type="ECO:0000313" key="2">
    <source>
        <dbReference type="EMBL" id="NPD90965.1"/>
    </source>
</evidence>
<dbReference type="Proteomes" id="UP000714420">
    <property type="component" value="Unassembled WGS sequence"/>
</dbReference>
<name>A0ABX2AJ01_9BACT</name>
<dbReference type="SUPFAM" id="SSF82153">
    <property type="entry name" value="FAS1 domain"/>
    <property type="match status" value="1"/>
</dbReference>
<dbReference type="PROSITE" id="PS51257">
    <property type="entry name" value="PROKAR_LIPOPROTEIN"/>
    <property type="match status" value="1"/>
</dbReference>
<evidence type="ECO:0000256" key="1">
    <source>
        <dbReference type="SAM" id="SignalP"/>
    </source>
</evidence>
<dbReference type="RefSeq" id="WP_172272537.1">
    <property type="nucleotide sequence ID" value="NZ_CASGMU010000001.1"/>
</dbReference>
<keyword evidence="1" id="KW-0732">Signal</keyword>
<feature type="chain" id="PRO_5045657732" description="FAS1 domain-containing protein" evidence="1">
    <location>
        <begin position="25"/>
        <end position="604"/>
    </location>
</feature>
<proteinExistence type="predicted"/>
<reference evidence="2 3" key="1">
    <citation type="submission" date="2020-05" db="EMBL/GenBank/DDBJ databases">
        <title>Distinct polysaccharide utilization as determinants for interspecies competition between intestinal Prevotella spp.</title>
        <authorList>
            <person name="Galvez E.J.C."/>
            <person name="Iljazovic A."/>
            <person name="Strowig T."/>
        </authorList>
    </citation>
    <scope>NUCLEOTIDE SEQUENCE [LARGE SCALE GENOMIC DNA]</scope>
    <source>
        <strain evidence="2 3">PMUR</strain>
    </source>
</reference>
<protein>
    <recommendedName>
        <fullName evidence="4">FAS1 domain-containing protein</fullName>
    </recommendedName>
</protein>
<feature type="signal peptide" evidence="1">
    <location>
        <begin position="1"/>
        <end position="24"/>
    </location>
</feature>
<keyword evidence="3" id="KW-1185">Reference proteome</keyword>
<organism evidence="2 3">
    <name type="scientific">Xylanibacter muris</name>
    <dbReference type="NCBI Taxonomy" id="2736290"/>
    <lineage>
        <taxon>Bacteria</taxon>
        <taxon>Pseudomonadati</taxon>
        <taxon>Bacteroidota</taxon>
        <taxon>Bacteroidia</taxon>
        <taxon>Bacteroidales</taxon>
        <taxon>Prevotellaceae</taxon>
        <taxon>Xylanibacter</taxon>
    </lineage>
</organism>
<evidence type="ECO:0000313" key="3">
    <source>
        <dbReference type="Proteomes" id="UP000714420"/>
    </source>
</evidence>